<reference evidence="2 3" key="1">
    <citation type="submission" date="2021-06" db="EMBL/GenBank/DDBJ databases">
        <title>Bacillus sp. RD4P76, an endophyte from a halophyte.</title>
        <authorList>
            <person name="Sun J.-Q."/>
        </authorList>
    </citation>
    <scope>NUCLEOTIDE SEQUENCE [LARGE SCALE GENOMIC DNA]</scope>
    <source>
        <strain evidence="2 3">CGMCC 1.15917</strain>
    </source>
</reference>
<dbReference type="RefSeq" id="WP_217067742.1">
    <property type="nucleotide sequence ID" value="NZ_JAHQCS010000145.1"/>
</dbReference>
<organism evidence="2 3">
    <name type="scientific">Evansella tamaricis</name>
    <dbReference type="NCBI Taxonomy" id="2069301"/>
    <lineage>
        <taxon>Bacteria</taxon>
        <taxon>Bacillati</taxon>
        <taxon>Bacillota</taxon>
        <taxon>Bacilli</taxon>
        <taxon>Bacillales</taxon>
        <taxon>Bacillaceae</taxon>
        <taxon>Evansella</taxon>
    </lineage>
</organism>
<feature type="coiled-coil region" evidence="1">
    <location>
        <begin position="295"/>
        <end position="334"/>
    </location>
</feature>
<dbReference type="PROSITE" id="PS51450">
    <property type="entry name" value="LRR"/>
    <property type="match status" value="1"/>
</dbReference>
<dbReference type="CDD" id="cd14789">
    <property type="entry name" value="Tiki"/>
    <property type="match status" value="1"/>
</dbReference>
<gene>
    <name evidence="2" type="ORF">KS419_17820</name>
</gene>
<keyword evidence="3" id="KW-1185">Reference proteome</keyword>
<protein>
    <submittedName>
        <fullName evidence="2">TraB/GumN family protein</fullName>
    </submittedName>
</protein>
<name>A0ABS6JIU6_9BACI</name>
<dbReference type="PROSITE" id="PS51257">
    <property type="entry name" value="PROKAR_LIPOPROTEIN"/>
    <property type="match status" value="1"/>
</dbReference>
<dbReference type="PANTHER" id="PTHR40590:SF1">
    <property type="entry name" value="CYTOPLASMIC PROTEIN"/>
    <property type="match status" value="1"/>
</dbReference>
<evidence type="ECO:0000313" key="2">
    <source>
        <dbReference type="EMBL" id="MBU9713590.1"/>
    </source>
</evidence>
<dbReference type="InterPro" id="IPR047111">
    <property type="entry name" value="YbaP-like"/>
</dbReference>
<evidence type="ECO:0000313" key="3">
    <source>
        <dbReference type="Proteomes" id="UP000784880"/>
    </source>
</evidence>
<dbReference type="Proteomes" id="UP000784880">
    <property type="component" value="Unassembled WGS sequence"/>
</dbReference>
<accession>A0ABS6JIU6</accession>
<dbReference type="InterPro" id="IPR002816">
    <property type="entry name" value="TraB/PrgY/GumN_fam"/>
</dbReference>
<proteinExistence type="predicted"/>
<dbReference type="InterPro" id="IPR001611">
    <property type="entry name" value="Leu-rich_rpt"/>
</dbReference>
<dbReference type="Pfam" id="PF01963">
    <property type="entry name" value="TraB_PrgY_gumN"/>
    <property type="match status" value="1"/>
</dbReference>
<dbReference type="EMBL" id="JAHQCS010000145">
    <property type="protein sequence ID" value="MBU9713590.1"/>
    <property type="molecule type" value="Genomic_DNA"/>
</dbReference>
<sequence length="422" mass="47276">MAKTVQIVIYSFILFSMIGCSQETSKELLEFEDPNLEAVIEEAVNREGEGVYEKNVDSITELNASNRSISSLEGIHYLHSLQELDLEGNDIIDLAPLLSLEELLKLNIKNNPISTATASTSEIINGLIEKGVQVSYDDPSSAAARSIPPPKGIFYKVENDSNTVYLFGSIHVGFKDLYPLHDSIETAFENADFLAVELDITDIDEMEVAQHMLEYGMYRDGQTLQDVIGENSFDTLLGLVTNFGINDEILNMLRPWAAMDLLTSIVVEEAGYSAEYGVDMYFIERASGKMDVIPLETLEDQLATYLILSDETQAEELIYTLEHFDDQIQELQNLMSIWQDGDADAILELRYLDEDASEEYQEYMSALGDNRDEKMTEKIEEFLLKDSNETLFVVVGAMHLVGEKSIVGLLLDLGYEVEAGIQ</sequence>
<comment type="caution">
    <text evidence="2">The sequence shown here is derived from an EMBL/GenBank/DDBJ whole genome shotgun (WGS) entry which is preliminary data.</text>
</comment>
<keyword evidence="1" id="KW-0175">Coiled coil</keyword>
<dbReference type="PANTHER" id="PTHR40590">
    <property type="entry name" value="CYTOPLASMIC PROTEIN-RELATED"/>
    <property type="match status" value="1"/>
</dbReference>
<evidence type="ECO:0000256" key="1">
    <source>
        <dbReference type="SAM" id="Coils"/>
    </source>
</evidence>